<accession>A0A0D2HDK6</accession>
<dbReference type="PANTHER" id="PTHR47843">
    <property type="entry name" value="BTB DOMAIN-CONTAINING PROTEIN-RELATED"/>
    <property type="match status" value="1"/>
</dbReference>
<organism evidence="2 3">
    <name type="scientific">Fonsecaea multimorphosa CBS 102226</name>
    <dbReference type="NCBI Taxonomy" id="1442371"/>
    <lineage>
        <taxon>Eukaryota</taxon>
        <taxon>Fungi</taxon>
        <taxon>Dikarya</taxon>
        <taxon>Ascomycota</taxon>
        <taxon>Pezizomycotina</taxon>
        <taxon>Eurotiomycetes</taxon>
        <taxon>Chaetothyriomycetidae</taxon>
        <taxon>Chaetothyriales</taxon>
        <taxon>Herpotrichiellaceae</taxon>
        <taxon>Fonsecaea</taxon>
    </lineage>
</organism>
<evidence type="ECO:0000313" key="2">
    <source>
        <dbReference type="EMBL" id="KIX99970.1"/>
    </source>
</evidence>
<dbReference type="GeneID" id="27710354"/>
<dbReference type="RefSeq" id="XP_016634093.1">
    <property type="nucleotide sequence ID" value="XM_016775113.1"/>
</dbReference>
<protein>
    <recommendedName>
        <fullName evidence="1">BTB domain-containing protein</fullName>
    </recommendedName>
</protein>
<dbReference type="CDD" id="cd18186">
    <property type="entry name" value="BTB_POZ_ZBTB_KLHL-like"/>
    <property type="match status" value="1"/>
</dbReference>
<dbReference type="EMBL" id="KN848068">
    <property type="protein sequence ID" value="KIX99970.1"/>
    <property type="molecule type" value="Genomic_DNA"/>
</dbReference>
<dbReference type="InterPro" id="IPR000210">
    <property type="entry name" value="BTB/POZ_dom"/>
</dbReference>
<keyword evidence="3" id="KW-1185">Reference proteome</keyword>
<evidence type="ECO:0000259" key="1">
    <source>
        <dbReference type="PROSITE" id="PS50097"/>
    </source>
</evidence>
<gene>
    <name evidence="2" type="ORF">Z520_04608</name>
</gene>
<dbReference type="PANTHER" id="PTHR47843:SF2">
    <property type="entry name" value="BTB DOMAIN-CONTAINING PROTEIN"/>
    <property type="match status" value="1"/>
</dbReference>
<dbReference type="AlphaFoldDB" id="A0A0D2HDK6"/>
<dbReference type="Proteomes" id="UP000053411">
    <property type="component" value="Unassembled WGS sequence"/>
</dbReference>
<feature type="domain" description="BTB" evidence="1">
    <location>
        <begin position="12"/>
        <end position="83"/>
    </location>
</feature>
<evidence type="ECO:0000313" key="3">
    <source>
        <dbReference type="Proteomes" id="UP000053411"/>
    </source>
</evidence>
<dbReference type="Gene3D" id="3.30.710.10">
    <property type="entry name" value="Potassium Channel Kv1.1, Chain A"/>
    <property type="match status" value="1"/>
</dbReference>
<proteinExistence type="predicted"/>
<dbReference type="PROSITE" id="PS50097">
    <property type="entry name" value="BTB"/>
    <property type="match status" value="1"/>
</dbReference>
<dbReference type="SUPFAM" id="SSF54695">
    <property type="entry name" value="POZ domain"/>
    <property type="match status" value="1"/>
</dbReference>
<dbReference type="OrthoDB" id="1022638at2759"/>
<dbReference type="InterPro" id="IPR011333">
    <property type="entry name" value="SKP1/BTB/POZ_sf"/>
</dbReference>
<dbReference type="Pfam" id="PF00651">
    <property type="entry name" value="BTB"/>
    <property type="match status" value="1"/>
</dbReference>
<dbReference type="STRING" id="1442371.A0A0D2HDK6"/>
<sequence length="245" mass="28330">MGDPPNIDRGTRVVKITVGRGIEQREFTVHRDPLCASSEFFERAFSGEFSEGKNQGMKLPEEEPQVFAFFVDWLYTGKVARKNWAFKVANQRWHEDFLWLMVYRMADRFLSPALQVLAYRQLTDVFSLSPTIPSRDFIFSLFSGASPLAMQRHVVEHVAYWLSKSQEKEDWGRLFVVHEKFCLEMALAMMRAQAKGHALIHPSNQERFAERHGLDLRVMEARARKADDVSPKLAGKLLHRAKLSE</sequence>
<reference evidence="2 3" key="1">
    <citation type="submission" date="2015-01" db="EMBL/GenBank/DDBJ databases">
        <title>The Genome Sequence of Fonsecaea multimorphosa CBS 102226.</title>
        <authorList>
            <consortium name="The Broad Institute Genomics Platform"/>
            <person name="Cuomo C."/>
            <person name="de Hoog S."/>
            <person name="Gorbushina A."/>
            <person name="Stielow B."/>
            <person name="Teixiera M."/>
            <person name="Abouelleil A."/>
            <person name="Chapman S.B."/>
            <person name="Priest M."/>
            <person name="Young S.K."/>
            <person name="Wortman J."/>
            <person name="Nusbaum C."/>
            <person name="Birren B."/>
        </authorList>
    </citation>
    <scope>NUCLEOTIDE SEQUENCE [LARGE SCALE GENOMIC DNA]</scope>
    <source>
        <strain evidence="2 3">CBS 102226</strain>
    </source>
</reference>
<name>A0A0D2HDK6_9EURO</name>
<dbReference type="VEuPathDB" id="FungiDB:Z520_04608"/>